<reference evidence="2" key="1">
    <citation type="journal article" date="2021" name="Nat. Commun.">
        <title>Genetic determinants of endophytism in the Arabidopsis root mycobiome.</title>
        <authorList>
            <person name="Mesny F."/>
            <person name="Miyauchi S."/>
            <person name="Thiergart T."/>
            <person name="Pickel B."/>
            <person name="Atanasova L."/>
            <person name="Karlsson M."/>
            <person name="Huettel B."/>
            <person name="Barry K.W."/>
            <person name="Haridas S."/>
            <person name="Chen C."/>
            <person name="Bauer D."/>
            <person name="Andreopoulos W."/>
            <person name="Pangilinan J."/>
            <person name="LaButti K."/>
            <person name="Riley R."/>
            <person name="Lipzen A."/>
            <person name="Clum A."/>
            <person name="Drula E."/>
            <person name="Henrissat B."/>
            <person name="Kohler A."/>
            <person name="Grigoriev I.V."/>
            <person name="Martin F.M."/>
            <person name="Hacquard S."/>
        </authorList>
    </citation>
    <scope>NUCLEOTIDE SEQUENCE</scope>
    <source>
        <strain evidence="2">MPI-SDFR-AT-0068</strain>
    </source>
</reference>
<evidence type="ECO:0000313" key="2">
    <source>
        <dbReference type="EMBL" id="KAH7263162.1"/>
    </source>
</evidence>
<evidence type="ECO:0000313" key="3">
    <source>
        <dbReference type="Proteomes" id="UP000813427"/>
    </source>
</evidence>
<name>A0A8K0SB15_9HYPO</name>
<feature type="chain" id="PRO_5035461612" evidence="1">
    <location>
        <begin position="19"/>
        <end position="94"/>
    </location>
</feature>
<feature type="signal peptide" evidence="1">
    <location>
        <begin position="1"/>
        <end position="18"/>
    </location>
</feature>
<protein>
    <submittedName>
        <fullName evidence="2">Uncharacterized protein</fullName>
    </submittedName>
</protein>
<keyword evidence="3" id="KW-1185">Reference proteome</keyword>
<dbReference type="AlphaFoldDB" id="A0A8K0SB15"/>
<organism evidence="2 3">
    <name type="scientific">Fusarium tricinctum</name>
    <dbReference type="NCBI Taxonomy" id="61284"/>
    <lineage>
        <taxon>Eukaryota</taxon>
        <taxon>Fungi</taxon>
        <taxon>Dikarya</taxon>
        <taxon>Ascomycota</taxon>
        <taxon>Pezizomycotina</taxon>
        <taxon>Sordariomycetes</taxon>
        <taxon>Hypocreomycetidae</taxon>
        <taxon>Hypocreales</taxon>
        <taxon>Nectriaceae</taxon>
        <taxon>Fusarium</taxon>
        <taxon>Fusarium tricinctum species complex</taxon>
    </lineage>
</organism>
<accession>A0A8K0SB15</accession>
<dbReference type="EMBL" id="JAGPXF010000001">
    <property type="protein sequence ID" value="KAH7263162.1"/>
    <property type="molecule type" value="Genomic_DNA"/>
</dbReference>
<sequence length="94" mass="10007">MFFKIIITATTLTGLVTAVPYSTPCASQDICIDAINDCGVMYGGCYDICSPELSPTPPPCPPFTPTPYPTITPITPDPTITLITPEPDPMITLD</sequence>
<comment type="caution">
    <text evidence="2">The sequence shown here is derived from an EMBL/GenBank/DDBJ whole genome shotgun (WGS) entry which is preliminary data.</text>
</comment>
<proteinExistence type="predicted"/>
<keyword evidence="1" id="KW-0732">Signal</keyword>
<dbReference type="Proteomes" id="UP000813427">
    <property type="component" value="Unassembled WGS sequence"/>
</dbReference>
<gene>
    <name evidence="2" type="ORF">BKA59DRAFT_45525</name>
</gene>
<evidence type="ECO:0000256" key="1">
    <source>
        <dbReference type="SAM" id="SignalP"/>
    </source>
</evidence>